<dbReference type="PROSITE" id="PS00116">
    <property type="entry name" value="DNA_POLYMERASE_B"/>
    <property type="match status" value="1"/>
</dbReference>
<name>A0A9W4SYW7_9GLOM</name>
<dbReference type="InterPro" id="IPR023211">
    <property type="entry name" value="DNA_pol_palm_dom_sf"/>
</dbReference>
<keyword evidence="2" id="KW-0808">Transferase</keyword>
<organism evidence="6 7">
    <name type="scientific">Funneliformis geosporum</name>
    <dbReference type="NCBI Taxonomy" id="1117311"/>
    <lineage>
        <taxon>Eukaryota</taxon>
        <taxon>Fungi</taxon>
        <taxon>Fungi incertae sedis</taxon>
        <taxon>Mucoromycota</taxon>
        <taxon>Glomeromycotina</taxon>
        <taxon>Glomeromycetes</taxon>
        <taxon>Glomerales</taxon>
        <taxon>Glomeraceae</taxon>
        <taxon>Funneliformis</taxon>
    </lineage>
</organism>
<accession>A0A9W4SYW7</accession>
<reference evidence="6" key="1">
    <citation type="submission" date="2022-08" db="EMBL/GenBank/DDBJ databases">
        <authorList>
            <person name="Kallberg Y."/>
            <person name="Tangrot J."/>
            <person name="Rosling A."/>
        </authorList>
    </citation>
    <scope>NUCLEOTIDE SEQUENCE</scope>
    <source>
        <strain evidence="6">Wild A</strain>
    </source>
</reference>
<feature type="domain" description="DNA-directed DNA polymerase family B multifunctional" evidence="5">
    <location>
        <begin position="2"/>
        <end position="173"/>
    </location>
</feature>
<dbReference type="Gene3D" id="3.90.1600.10">
    <property type="entry name" value="Palm domain of DNA polymerase"/>
    <property type="match status" value="1"/>
</dbReference>
<evidence type="ECO:0000256" key="4">
    <source>
        <dbReference type="ARBA" id="ARBA00022932"/>
    </source>
</evidence>
<protein>
    <recommendedName>
        <fullName evidence="1">DNA-directed DNA polymerase</fullName>
        <ecNumber evidence="1">2.7.7.7</ecNumber>
    </recommendedName>
</protein>
<dbReference type="InterPro" id="IPR017964">
    <property type="entry name" value="DNA-dir_DNA_pol_B_CS"/>
</dbReference>
<gene>
    <name evidence="6" type="ORF">FWILDA_LOCUS12221</name>
</gene>
<dbReference type="EC" id="2.7.7.7" evidence="1"/>
<dbReference type="SUPFAM" id="SSF56672">
    <property type="entry name" value="DNA/RNA polymerases"/>
    <property type="match status" value="1"/>
</dbReference>
<evidence type="ECO:0000259" key="5">
    <source>
        <dbReference type="Pfam" id="PF00136"/>
    </source>
</evidence>
<evidence type="ECO:0000313" key="7">
    <source>
        <dbReference type="Proteomes" id="UP001153678"/>
    </source>
</evidence>
<evidence type="ECO:0000256" key="2">
    <source>
        <dbReference type="ARBA" id="ARBA00022679"/>
    </source>
</evidence>
<dbReference type="Proteomes" id="UP001153678">
    <property type="component" value="Unassembled WGS sequence"/>
</dbReference>
<comment type="caution">
    <text evidence="6">The sequence shown here is derived from an EMBL/GenBank/DDBJ whole genome shotgun (WGS) entry which is preliminary data.</text>
</comment>
<dbReference type="GO" id="GO:0003887">
    <property type="term" value="F:DNA-directed DNA polymerase activity"/>
    <property type="evidence" value="ECO:0007669"/>
    <property type="project" value="UniProtKB-KW"/>
</dbReference>
<keyword evidence="3" id="KW-0548">Nucleotidyltransferase</keyword>
<dbReference type="EMBL" id="CAMKVN010003839">
    <property type="protein sequence ID" value="CAI2185724.1"/>
    <property type="molecule type" value="Genomic_DNA"/>
</dbReference>
<evidence type="ECO:0000256" key="3">
    <source>
        <dbReference type="ARBA" id="ARBA00022695"/>
    </source>
</evidence>
<dbReference type="GO" id="GO:0000166">
    <property type="term" value="F:nucleotide binding"/>
    <property type="evidence" value="ECO:0007669"/>
    <property type="project" value="InterPro"/>
</dbReference>
<dbReference type="GO" id="GO:0003677">
    <property type="term" value="F:DNA binding"/>
    <property type="evidence" value="ECO:0007669"/>
    <property type="project" value="InterPro"/>
</dbReference>
<dbReference type="InterPro" id="IPR043502">
    <property type="entry name" value="DNA/RNA_pol_sf"/>
</dbReference>
<proteinExistence type="predicted"/>
<evidence type="ECO:0000256" key="1">
    <source>
        <dbReference type="ARBA" id="ARBA00012417"/>
    </source>
</evidence>
<sequence>MNSFYDTARDNKSSFFLRELAGGVTSAGQRNIKLVADFVESKGLQKKYGDTDSLYIVCSEECFQECDEEYDSGIGFSKEEYWKNNGLSYLEMAYEEVLFSVVFTGKKKYYGKCIMDESLKVNNIHTLHQIIENVLREFVKDISQTDLYDLIKTAVWKPDKDNKPVQRFMSRMRDRHTHEEADTKRLIKNGLTPEPFLMKPQNQVNDLNML</sequence>
<dbReference type="AlphaFoldDB" id="A0A9W4SYW7"/>
<keyword evidence="7" id="KW-1185">Reference proteome</keyword>
<dbReference type="OrthoDB" id="2375739at2759"/>
<dbReference type="Pfam" id="PF00136">
    <property type="entry name" value="DNA_pol_B"/>
    <property type="match status" value="1"/>
</dbReference>
<keyword evidence="4" id="KW-0239">DNA-directed DNA polymerase</keyword>
<evidence type="ECO:0000313" key="6">
    <source>
        <dbReference type="EMBL" id="CAI2185724.1"/>
    </source>
</evidence>
<dbReference type="InterPro" id="IPR006134">
    <property type="entry name" value="DNA-dir_DNA_pol_B_multi_dom"/>
</dbReference>